<dbReference type="Proteomes" id="UP000279833">
    <property type="component" value="Unassembled WGS sequence"/>
</dbReference>
<reference evidence="3" key="1">
    <citation type="submission" date="2016-06" db="UniProtKB">
        <authorList>
            <consortium name="WormBaseParasite"/>
        </authorList>
    </citation>
    <scope>IDENTIFICATION</scope>
</reference>
<accession>A0A183JL06</accession>
<dbReference type="EMBL" id="UZAK01003804">
    <property type="protein sequence ID" value="VDO81479.1"/>
    <property type="molecule type" value="Genomic_DNA"/>
</dbReference>
<evidence type="ECO:0000313" key="1">
    <source>
        <dbReference type="EMBL" id="VDO81479.1"/>
    </source>
</evidence>
<keyword evidence="2" id="KW-1185">Reference proteome</keyword>
<dbReference type="AlphaFoldDB" id="A0A183JL06"/>
<evidence type="ECO:0000313" key="2">
    <source>
        <dbReference type="Proteomes" id="UP000279833"/>
    </source>
</evidence>
<organism evidence="3">
    <name type="scientific">Schistosoma curassoni</name>
    <dbReference type="NCBI Taxonomy" id="6186"/>
    <lineage>
        <taxon>Eukaryota</taxon>
        <taxon>Metazoa</taxon>
        <taxon>Spiralia</taxon>
        <taxon>Lophotrochozoa</taxon>
        <taxon>Platyhelminthes</taxon>
        <taxon>Trematoda</taxon>
        <taxon>Digenea</taxon>
        <taxon>Strigeidida</taxon>
        <taxon>Schistosomatoidea</taxon>
        <taxon>Schistosomatidae</taxon>
        <taxon>Schistosoma</taxon>
    </lineage>
</organism>
<name>A0A183JL06_9TREM</name>
<reference evidence="1 2" key="2">
    <citation type="submission" date="2018-11" db="EMBL/GenBank/DDBJ databases">
        <authorList>
            <consortium name="Pathogen Informatics"/>
        </authorList>
    </citation>
    <scope>NUCLEOTIDE SEQUENCE [LARGE SCALE GENOMIC DNA]</scope>
    <source>
        <strain evidence="1">Dakar</strain>
        <strain evidence="2">Dakar, Senegal</strain>
    </source>
</reference>
<sequence>MECWLPIQISNMAWKATFCKKTILYRRCHCYCRQCSRSCCRQ</sequence>
<proteinExistence type="predicted"/>
<protein>
    <submittedName>
        <fullName evidence="1 3">Uncharacterized protein</fullName>
    </submittedName>
</protein>
<gene>
    <name evidence="1" type="ORF">SCUD_LOCUS3387</name>
</gene>
<dbReference type="WBParaSite" id="SCUD_0000338701-mRNA-1">
    <property type="protein sequence ID" value="SCUD_0000338701-mRNA-1"/>
    <property type="gene ID" value="SCUD_0000338701"/>
</dbReference>
<evidence type="ECO:0000313" key="3">
    <source>
        <dbReference type="WBParaSite" id="SCUD_0000338701-mRNA-1"/>
    </source>
</evidence>